<protein>
    <submittedName>
        <fullName evidence="2">Uncharacterized protein</fullName>
    </submittedName>
</protein>
<dbReference type="Gramene" id="Jr10_06920_p1">
    <property type="protein sequence ID" value="cds.Jr10_06920_p1"/>
    <property type="gene ID" value="Jr10_06920"/>
</dbReference>
<evidence type="ECO:0000256" key="1">
    <source>
        <dbReference type="SAM" id="MobiDB-lite"/>
    </source>
</evidence>
<sequence length="178" mass="19967">MVARKRALVDASNTGHKSQDSTPTKPPTAPLNLKSGLILKLSLLLLRPYLSLIFHHYKIERDVKKSILVNVGFSLAGFFVTRKMITVASNTSSSAIFLATILTRRVPMEAFSKCLSHWVLLLELFSWSWPSYFSILTSHPIPIRDGDASLPRQGYCSLLKLQVVWSLKSQLQVALKLM</sequence>
<dbReference type="EMBL" id="LIHL02000010">
    <property type="protein sequence ID" value="KAF5457626.1"/>
    <property type="molecule type" value="Genomic_DNA"/>
</dbReference>
<feature type="compositionally biased region" description="Polar residues" evidence="1">
    <location>
        <begin position="11"/>
        <end position="23"/>
    </location>
</feature>
<evidence type="ECO:0000313" key="2">
    <source>
        <dbReference type="EMBL" id="KAF5457626.1"/>
    </source>
</evidence>
<dbReference type="AlphaFoldDB" id="A0A833TXV4"/>
<dbReference type="Proteomes" id="UP000619265">
    <property type="component" value="Unassembled WGS sequence"/>
</dbReference>
<reference evidence="2" key="2">
    <citation type="submission" date="2020-03" db="EMBL/GenBank/DDBJ databases">
        <title>Walnut 2.0.</title>
        <authorList>
            <person name="Marrano A."/>
            <person name="Britton M."/>
            <person name="Zimin A.V."/>
            <person name="Zaini P.A."/>
            <person name="Workman R."/>
            <person name="Puiu D."/>
            <person name="Bianco L."/>
            <person name="Allen B.J."/>
            <person name="Troggio M."/>
            <person name="Leslie C.A."/>
            <person name="Timp W."/>
            <person name="Dendekar A."/>
            <person name="Salzberg S.L."/>
            <person name="Neale D.B."/>
        </authorList>
    </citation>
    <scope>NUCLEOTIDE SEQUENCE</scope>
    <source>
        <tissue evidence="2">Leaves</tissue>
    </source>
</reference>
<reference evidence="2" key="1">
    <citation type="submission" date="2015-10" db="EMBL/GenBank/DDBJ databases">
        <authorList>
            <person name="Martinez-Garcia P.J."/>
            <person name="Crepeau M.W."/>
            <person name="Puiu D."/>
            <person name="Gonzalez-Ibeas D."/>
            <person name="Whalen J."/>
            <person name="Stevens K."/>
            <person name="Paul R."/>
            <person name="Butterfield T."/>
            <person name="Britton M."/>
            <person name="Reagan R."/>
            <person name="Chakraborty S."/>
            <person name="Walawage S.L."/>
            <person name="Vasquez-Gross H.A."/>
            <person name="Cardeno C."/>
            <person name="Famula R."/>
            <person name="Pratt K."/>
            <person name="Kuruganti S."/>
            <person name="Aradhya M.K."/>
            <person name="Leslie C.A."/>
            <person name="Dandekar A.M."/>
            <person name="Salzberg S.L."/>
            <person name="Wegrzyn J.L."/>
            <person name="Langley C.H."/>
            <person name="Neale D.B."/>
        </authorList>
    </citation>
    <scope>NUCLEOTIDE SEQUENCE</scope>
    <source>
        <tissue evidence="2">Leaves</tissue>
    </source>
</reference>
<organism evidence="2 3">
    <name type="scientific">Juglans regia</name>
    <name type="common">English walnut</name>
    <dbReference type="NCBI Taxonomy" id="51240"/>
    <lineage>
        <taxon>Eukaryota</taxon>
        <taxon>Viridiplantae</taxon>
        <taxon>Streptophyta</taxon>
        <taxon>Embryophyta</taxon>
        <taxon>Tracheophyta</taxon>
        <taxon>Spermatophyta</taxon>
        <taxon>Magnoliopsida</taxon>
        <taxon>eudicotyledons</taxon>
        <taxon>Gunneridae</taxon>
        <taxon>Pentapetalae</taxon>
        <taxon>rosids</taxon>
        <taxon>fabids</taxon>
        <taxon>Fagales</taxon>
        <taxon>Juglandaceae</taxon>
        <taxon>Juglans</taxon>
    </lineage>
</organism>
<evidence type="ECO:0000313" key="3">
    <source>
        <dbReference type="Proteomes" id="UP000619265"/>
    </source>
</evidence>
<proteinExistence type="predicted"/>
<name>A0A833TXV4_JUGRE</name>
<gene>
    <name evidence="2" type="ORF">F2P56_021715</name>
</gene>
<feature type="region of interest" description="Disordered" evidence="1">
    <location>
        <begin position="1"/>
        <end position="28"/>
    </location>
</feature>
<accession>A0A833TXV4</accession>
<comment type="caution">
    <text evidence="2">The sequence shown here is derived from an EMBL/GenBank/DDBJ whole genome shotgun (WGS) entry which is preliminary data.</text>
</comment>